<evidence type="ECO:0000313" key="3">
    <source>
        <dbReference type="EMBL" id="TFC19597.1"/>
    </source>
</evidence>
<feature type="compositionally biased region" description="Basic and acidic residues" evidence="1">
    <location>
        <begin position="73"/>
        <end position="83"/>
    </location>
</feature>
<dbReference type="AlphaFoldDB" id="A0A4R8X1B6"/>
<keyword evidence="2" id="KW-0472">Membrane</keyword>
<keyword evidence="2" id="KW-1133">Transmembrane helix</keyword>
<keyword evidence="4" id="KW-1185">Reference proteome</keyword>
<accession>A0A4R8X1B6</accession>
<feature type="transmembrane region" description="Helical" evidence="2">
    <location>
        <begin position="12"/>
        <end position="31"/>
    </location>
</feature>
<keyword evidence="2" id="KW-0812">Transmembrane</keyword>
<proteinExistence type="predicted"/>
<evidence type="ECO:0000256" key="1">
    <source>
        <dbReference type="SAM" id="MobiDB-lite"/>
    </source>
</evidence>
<feature type="compositionally biased region" description="Basic residues" evidence="1">
    <location>
        <begin position="84"/>
        <end position="96"/>
    </location>
</feature>
<sequence>MVMFVPMPGADGHGLGVVVLVVFVVGMPVIVGQRFVGVLVLVSLGQVEPDRCSHQESSEEERPGGWLAECDGDERPDKGSDRVVRRRGQCRRAAFR</sequence>
<evidence type="ECO:0000313" key="4">
    <source>
        <dbReference type="Proteomes" id="UP000298412"/>
    </source>
</evidence>
<organism evidence="3 4">
    <name type="scientific">Cryobacterium algoritolerans</name>
    <dbReference type="NCBI Taxonomy" id="1259184"/>
    <lineage>
        <taxon>Bacteria</taxon>
        <taxon>Bacillati</taxon>
        <taxon>Actinomycetota</taxon>
        <taxon>Actinomycetes</taxon>
        <taxon>Micrococcales</taxon>
        <taxon>Microbacteriaceae</taxon>
        <taxon>Cryobacterium</taxon>
    </lineage>
</organism>
<dbReference type="Proteomes" id="UP000298412">
    <property type="component" value="Unassembled WGS sequence"/>
</dbReference>
<comment type="caution">
    <text evidence="3">The sequence shown here is derived from an EMBL/GenBank/DDBJ whole genome shotgun (WGS) entry which is preliminary data.</text>
</comment>
<name>A0A4R8X1B6_9MICO</name>
<dbReference type="RefSeq" id="WP_134565122.1">
    <property type="nucleotide sequence ID" value="NZ_SOFP01000011.1"/>
</dbReference>
<feature type="region of interest" description="Disordered" evidence="1">
    <location>
        <begin position="51"/>
        <end position="96"/>
    </location>
</feature>
<protein>
    <submittedName>
        <fullName evidence="3">Uncharacterized protein</fullName>
    </submittedName>
</protein>
<reference evidence="3 4" key="1">
    <citation type="submission" date="2019-03" db="EMBL/GenBank/DDBJ databases">
        <title>Genomics of glacier-inhabiting Cryobacterium strains.</title>
        <authorList>
            <person name="Liu Q."/>
            <person name="Xin Y.-H."/>
        </authorList>
    </citation>
    <scope>NUCLEOTIDE SEQUENCE [LARGE SCALE GENOMIC DNA]</scope>
    <source>
        <strain evidence="3 4">MDT1-3</strain>
    </source>
</reference>
<evidence type="ECO:0000256" key="2">
    <source>
        <dbReference type="SAM" id="Phobius"/>
    </source>
</evidence>
<gene>
    <name evidence="3" type="ORF">E3O19_02955</name>
</gene>
<feature type="compositionally biased region" description="Basic and acidic residues" evidence="1">
    <location>
        <begin position="51"/>
        <end position="63"/>
    </location>
</feature>
<dbReference type="EMBL" id="SOFP01000011">
    <property type="protein sequence ID" value="TFC19597.1"/>
    <property type="molecule type" value="Genomic_DNA"/>
</dbReference>